<comment type="caution">
    <text evidence="1">The sequence shown here is derived from an EMBL/GenBank/DDBJ whole genome shotgun (WGS) entry which is preliminary data.</text>
</comment>
<gene>
    <name evidence="1" type="ORF">FIC87_12670</name>
</gene>
<reference evidence="1 2" key="1">
    <citation type="journal article" date="2005" name="Appl. Environ. Microbiol.">
        <title>Intestinal bacterial communities that produce active estrogen-like compounds enterodiol and enterolactone in humans.</title>
        <authorList>
            <person name="Clavel T."/>
            <person name="Henderson G."/>
            <person name="Alpert C.A."/>
            <person name="Philippe C."/>
            <person name="Rigottier-Gois L."/>
            <person name="Dore J."/>
            <person name="Blaut M."/>
        </authorList>
    </citation>
    <scope>NUCLEOTIDE SEQUENCE [LARGE SCALE GENOMIC DNA]</scope>
    <source>
        <strain evidence="1 2">SECO-MT75m2</strain>
    </source>
</reference>
<evidence type="ECO:0000313" key="1">
    <source>
        <dbReference type="EMBL" id="TNU89047.1"/>
    </source>
</evidence>
<dbReference type="AlphaFoldDB" id="A0A5C5BS98"/>
<dbReference type="RefSeq" id="WP_139912988.1">
    <property type="nucleotide sequence ID" value="NZ_VEVP01000036.1"/>
</dbReference>
<sequence length="91" mass="9600">MSARSSFELDGSGVIEIAKSAGMRAALADAAAGKCAEANAMLRSHDPRAGGHGYMSRTKVLDRTAIGMVHTAGVTTELDQRRHHTLDAINH</sequence>
<accession>A0A5C5BS98</accession>
<name>A0A5C5BS98_EGGLN</name>
<dbReference type="EMBL" id="VEVP01000036">
    <property type="protein sequence ID" value="TNU89047.1"/>
    <property type="molecule type" value="Genomic_DNA"/>
</dbReference>
<organism evidence="1 2">
    <name type="scientific">Eggerthella lenta</name>
    <name type="common">Eubacterium lentum</name>
    <dbReference type="NCBI Taxonomy" id="84112"/>
    <lineage>
        <taxon>Bacteria</taxon>
        <taxon>Bacillati</taxon>
        <taxon>Actinomycetota</taxon>
        <taxon>Coriobacteriia</taxon>
        <taxon>Eggerthellales</taxon>
        <taxon>Eggerthellaceae</taxon>
        <taxon>Eggerthella</taxon>
    </lineage>
</organism>
<evidence type="ECO:0000313" key="2">
    <source>
        <dbReference type="Proteomes" id="UP000312594"/>
    </source>
</evidence>
<dbReference type="Proteomes" id="UP000312594">
    <property type="component" value="Unassembled WGS sequence"/>
</dbReference>
<proteinExistence type="predicted"/>
<protein>
    <submittedName>
        <fullName evidence="1">Uncharacterized protein</fullName>
    </submittedName>
</protein>